<accession>K6H3K3</accession>
<evidence type="ECO:0000256" key="8">
    <source>
        <dbReference type="ARBA" id="ARBA00022490"/>
    </source>
</evidence>
<evidence type="ECO:0000259" key="16">
    <source>
        <dbReference type="Pfam" id="PF01502"/>
    </source>
</evidence>
<dbReference type="GO" id="GO:0000105">
    <property type="term" value="P:L-histidine biosynthetic process"/>
    <property type="evidence" value="ECO:0007669"/>
    <property type="project" value="UniProtKB-UniRule"/>
</dbReference>
<dbReference type="GO" id="GO:0005737">
    <property type="term" value="C:cytoplasm"/>
    <property type="evidence" value="ECO:0007669"/>
    <property type="project" value="UniProtKB-SubCell"/>
</dbReference>
<dbReference type="EC" id="3.5.4.19" evidence="15"/>
<dbReference type="EC" id="3.6.1.31" evidence="15"/>
<proteinExistence type="inferred from homology"/>
<organism evidence="17 18">
    <name type="scientific">SAR86 cluster bacterium SAR86E</name>
    <dbReference type="NCBI Taxonomy" id="1208365"/>
    <lineage>
        <taxon>Bacteria</taxon>
        <taxon>Pseudomonadati</taxon>
        <taxon>Pseudomonadota</taxon>
        <taxon>Gammaproteobacteria</taxon>
        <taxon>SAR86 cluster</taxon>
    </lineage>
</organism>
<evidence type="ECO:0000313" key="17">
    <source>
        <dbReference type="EMBL" id="EKO37063.1"/>
    </source>
</evidence>
<dbReference type="InterPro" id="IPR023019">
    <property type="entry name" value="His_synth_HisIE"/>
</dbReference>
<comment type="catalytic activity">
    <reaction evidence="2 15">
        <text>1-(5-phospho-beta-D-ribosyl)-ATP + H2O = 1-(5-phospho-beta-D-ribosyl)-5'-AMP + diphosphate + H(+)</text>
        <dbReference type="Rhea" id="RHEA:22828"/>
        <dbReference type="ChEBI" id="CHEBI:15377"/>
        <dbReference type="ChEBI" id="CHEBI:15378"/>
        <dbReference type="ChEBI" id="CHEBI:33019"/>
        <dbReference type="ChEBI" id="CHEBI:59457"/>
        <dbReference type="ChEBI" id="CHEBI:73183"/>
        <dbReference type="EC" id="3.6.1.31"/>
    </reaction>
</comment>
<evidence type="ECO:0000256" key="5">
    <source>
        <dbReference type="ARBA" id="ARBA00005204"/>
    </source>
</evidence>
<keyword evidence="18" id="KW-1185">Reference proteome</keyword>
<dbReference type="CDD" id="cd11534">
    <property type="entry name" value="NTP-PPase_HisIE_like"/>
    <property type="match status" value="1"/>
</dbReference>
<dbReference type="InterPro" id="IPR021130">
    <property type="entry name" value="PRib-ATP_PPHydrolase-like"/>
</dbReference>
<dbReference type="SUPFAM" id="SSF101386">
    <property type="entry name" value="all-alpha NTP pyrophosphatases"/>
    <property type="match status" value="1"/>
</dbReference>
<comment type="pathway">
    <text evidence="5 15">Amino-acid biosynthesis; L-histidine biosynthesis; L-histidine from 5-phospho-alpha-D-ribose 1-diphosphate: step 2/9.</text>
</comment>
<comment type="similarity">
    <text evidence="6 15">In the C-terminal section; belongs to the PRA-PH family.</text>
</comment>
<evidence type="ECO:0000256" key="1">
    <source>
        <dbReference type="ARBA" id="ARBA00000024"/>
    </source>
</evidence>
<dbReference type="Gene3D" id="1.10.287.1080">
    <property type="entry name" value="MazG-like"/>
    <property type="match status" value="1"/>
</dbReference>
<comment type="subcellular location">
    <subcellularLocation>
        <location evidence="3 15">Cytoplasm</location>
    </subcellularLocation>
</comment>
<dbReference type="Proteomes" id="UP000010310">
    <property type="component" value="Unassembled WGS sequence"/>
</dbReference>
<protein>
    <recommendedName>
        <fullName evidence="15">Histidine biosynthesis bifunctional protein HisIE</fullName>
    </recommendedName>
    <domain>
        <recommendedName>
            <fullName evidence="15">Phosphoribosyl-AMP cyclohydrolase</fullName>
            <shortName evidence="15">PRA-CH</shortName>
            <ecNumber evidence="15">3.5.4.19</ecNumber>
        </recommendedName>
    </domain>
    <domain>
        <recommendedName>
            <fullName evidence="15">Phosphoribosyl-ATP pyrophosphatase</fullName>
            <shortName evidence="15">PRA-PH</shortName>
            <ecNumber evidence="15">3.6.1.31</ecNumber>
        </recommendedName>
    </domain>
</protein>
<keyword evidence="14 15" id="KW-0511">Multifunctional enzyme</keyword>
<dbReference type="PANTHER" id="PTHR42945:SF9">
    <property type="entry name" value="HISTIDINE BIOSYNTHESIS BIFUNCTIONAL PROTEIN HISIE"/>
    <property type="match status" value="1"/>
</dbReference>
<name>K6H3K3_9GAMM</name>
<dbReference type="PANTHER" id="PTHR42945">
    <property type="entry name" value="HISTIDINE BIOSYNTHESIS BIFUNCTIONAL PROTEIN"/>
    <property type="match status" value="1"/>
</dbReference>
<evidence type="ECO:0000256" key="2">
    <source>
        <dbReference type="ARBA" id="ARBA00001460"/>
    </source>
</evidence>
<evidence type="ECO:0000256" key="13">
    <source>
        <dbReference type="ARBA" id="ARBA00023102"/>
    </source>
</evidence>
<dbReference type="NCBIfam" id="NF000768">
    <property type="entry name" value="PRK00051.1"/>
    <property type="match status" value="1"/>
</dbReference>
<keyword evidence="9 15" id="KW-0028">Amino-acid biosynthesis</keyword>
<feature type="domain" description="Phosphoribosyl-AMP cyclohydrolase" evidence="16">
    <location>
        <begin position="29"/>
        <end position="101"/>
    </location>
</feature>
<dbReference type="NCBIfam" id="TIGR03188">
    <property type="entry name" value="histidine_hisI"/>
    <property type="match status" value="1"/>
</dbReference>
<keyword evidence="10 15" id="KW-0547">Nucleotide-binding</keyword>
<comment type="catalytic activity">
    <reaction evidence="1 15">
        <text>1-(5-phospho-beta-D-ribosyl)-5'-AMP + H2O = 1-(5-phospho-beta-D-ribosyl)-5-[(5-phospho-beta-D-ribosylamino)methylideneamino]imidazole-4-carboxamide</text>
        <dbReference type="Rhea" id="RHEA:20049"/>
        <dbReference type="ChEBI" id="CHEBI:15377"/>
        <dbReference type="ChEBI" id="CHEBI:58435"/>
        <dbReference type="ChEBI" id="CHEBI:59457"/>
        <dbReference type="EC" id="3.5.4.19"/>
    </reaction>
</comment>
<gene>
    <name evidence="17" type="primary">hisE</name>
    <name evidence="15" type="synonym">hisI</name>
    <name evidence="15" type="synonym">hisIE</name>
    <name evidence="17" type="ORF">B273_0170</name>
</gene>
<evidence type="ECO:0000256" key="3">
    <source>
        <dbReference type="ARBA" id="ARBA00004496"/>
    </source>
</evidence>
<dbReference type="FunFam" id="3.10.20.810:FF:000001">
    <property type="entry name" value="Histidine biosynthesis bifunctional protein HisIE"/>
    <property type="match status" value="1"/>
</dbReference>
<evidence type="ECO:0000256" key="11">
    <source>
        <dbReference type="ARBA" id="ARBA00022801"/>
    </source>
</evidence>
<sequence>MKFINLDWDKVNGLIPAIIQDHVTLQVLMLGYMNKEALEKSQSKGYVTFFSRTKQRLWMKGETSGNKLKIINIHHDCDNDTLLIMADNSGPTCHLGRKSCFDKAPYSSDFINSLEKTIDKRFESSDITSYTYQLAKDGIKEIAKKVTEEAGEVSISAVTNDGRVIDEAADLVFHLLVLLRKLDMDFEQVVNELKNRSK</sequence>
<dbReference type="InterPro" id="IPR002496">
    <property type="entry name" value="PRib_AMP_CycHydrolase_dom"/>
</dbReference>
<evidence type="ECO:0000256" key="7">
    <source>
        <dbReference type="ARBA" id="ARBA00008299"/>
    </source>
</evidence>
<evidence type="ECO:0000256" key="15">
    <source>
        <dbReference type="HAMAP-Rule" id="MF_01019"/>
    </source>
</evidence>
<evidence type="ECO:0000256" key="9">
    <source>
        <dbReference type="ARBA" id="ARBA00022605"/>
    </source>
</evidence>
<evidence type="ECO:0000256" key="6">
    <source>
        <dbReference type="ARBA" id="ARBA00007731"/>
    </source>
</evidence>
<dbReference type="HAMAP" id="MF_01020">
    <property type="entry name" value="HisE"/>
    <property type="match status" value="1"/>
</dbReference>
<dbReference type="SUPFAM" id="SSF141734">
    <property type="entry name" value="HisI-like"/>
    <property type="match status" value="1"/>
</dbReference>
<evidence type="ECO:0000256" key="4">
    <source>
        <dbReference type="ARBA" id="ARBA00005169"/>
    </source>
</evidence>
<dbReference type="Gene3D" id="3.10.20.810">
    <property type="entry name" value="Phosphoribosyl-AMP cyclohydrolase"/>
    <property type="match status" value="1"/>
</dbReference>
<evidence type="ECO:0000256" key="14">
    <source>
        <dbReference type="ARBA" id="ARBA00023268"/>
    </source>
</evidence>
<dbReference type="Pfam" id="PF01502">
    <property type="entry name" value="PRA-CH"/>
    <property type="match status" value="1"/>
</dbReference>
<keyword evidence="11 15" id="KW-0378">Hydrolase</keyword>
<keyword evidence="13 15" id="KW-0368">Histidine biosynthesis</keyword>
<comment type="caution">
    <text evidence="17">The sequence shown here is derived from an EMBL/GenBank/DDBJ whole genome shotgun (WGS) entry which is preliminary data.</text>
</comment>
<keyword evidence="12 15" id="KW-0067">ATP-binding</keyword>
<comment type="pathway">
    <text evidence="4 15">Amino-acid biosynthesis; L-histidine biosynthesis; L-histidine from 5-phospho-alpha-D-ribose 1-diphosphate: step 3/9.</text>
</comment>
<feature type="region of interest" description="Phosphoribosyl-AMP cyclohydrolase" evidence="15">
    <location>
        <begin position="1"/>
        <end position="110"/>
    </location>
</feature>
<dbReference type="PATRIC" id="fig|1208365.4.peg.174"/>
<comment type="similarity">
    <text evidence="7 15">In the N-terminal section; belongs to the PRA-CH family.</text>
</comment>
<dbReference type="GO" id="GO:0005524">
    <property type="term" value="F:ATP binding"/>
    <property type="evidence" value="ECO:0007669"/>
    <property type="project" value="UniProtKB-KW"/>
</dbReference>
<dbReference type="UniPathway" id="UPA00031">
    <property type="reaction ID" value="UER00007"/>
</dbReference>
<dbReference type="NCBIfam" id="NF002747">
    <property type="entry name" value="PRK02759.1"/>
    <property type="match status" value="1"/>
</dbReference>
<dbReference type="STRING" id="1208365.B273_0170"/>
<dbReference type="InterPro" id="IPR038019">
    <property type="entry name" value="PRib_AMP_CycHydrolase_sf"/>
</dbReference>
<keyword evidence="8 15" id="KW-0963">Cytoplasm</keyword>
<evidence type="ECO:0000313" key="18">
    <source>
        <dbReference type="Proteomes" id="UP000010310"/>
    </source>
</evidence>
<dbReference type="GO" id="GO:0004635">
    <property type="term" value="F:phosphoribosyl-AMP cyclohydrolase activity"/>
    <property type="evidence" value="ECO:0007669"/>
    <property type="project" value="UniProtKB-UniRule"/>
</dbReference>
<evidence type="ECO:0000256" key="10">
    <source>
        <dbReference type="ARBA" id="ARBA00022741"/>
    </source>
</evidence>
<dbReference type="Pfam" id="PF01503">
    <property type="entry name" value="PRA-PH"/>
    <property type="match status" value="1"/>
</dbReference>
<dbReference type="InterPro" id="IPR008179">
    <property type="entry name" value="HisE"/>
</dbReference>
<dbReference type="AlphaFoldDB" id="K6H3K3"/>
<feature type="region of interest" description="Phosphoribosyl-ATP pyrophosphohydrolase" evidence="15">
    <location>
        <begin position="111"/>
        <end position="198"/>
    </location>
</feature>
<evidence type="ECO:0000256" key="12">
    <source>
        <dbReference type="ARBA" id="ARBA00022840"/>
    </source>
</evidence>
<dbReference type="EMBL" id="AMWX01000001">
    <property type="protein sequence ID" value="EKO37063.1"/>
    <property type="molecule type" value="Genomic_DNA"/>
</dbReference>
<reference evidence="17 18" key="1">
    <citation type="submission" date="2012-09" db="EMBL/GenBank/DDBJ databases">
        <authorList>
            <person name="Dupont C.L."/>
            <person name="Rusch D.B."/>
            <person name="Lombardo M.-J."/>
            <person name="Novotny M."/>
            <person name="Yee-Greenbaum J."/>
            <person name="Laskin R."/>
        </authorList>
    </citation>
    <scope>NUCLEOTIDE SEQUENCE [LARGE SCALE GENOMIC DNA]</scope>
    <source>
        <strain evidence="17">SAR86E</strain>
    </source>
</reference>
<dbReference type="GO" id="GO:0004636">
    <property type="term" value="F:phosphoribosyl-ATP diphosphatase activity"/>
    <property type="evidence" value="ECO:0007669"/>
    <property type="project" value="UniProtKB-UniRule"/>
</dbReference>
<dbReference type="HAMAP" id="MF_01019">
    <property type="entry name" value="HisIE"/>
    <property type="match status" value="1"/>
</dbReference>